<dbReference type="Pfam" id="PF00011">
    <property type="entry name" value="HSP20"/>
    <property type="match status" value="1"/>
</dbReference>
<proteinExistence type="predicted"/>
<feature type="region of interest" description="Disordered" evidence="1">
    <location>
        <begin position="119"/>
        <end position="201"/>
    </location>
</feature>
<feature type="compositionally biased region" description="Low complexity" evidence="1">
    <location>
        <begin position="123"/>
        <end position="144"/>
    </location>
</feature>
<keyword evidence="4" id="KW-1185">Reference proteome</keyword>
<feature type="compositionally biased region" description="Polar residues" evidence="1">
    <location>
        <begin position="173"/>
        <end position="201"/>
    </location>
</feature>
<comment type="caution">
    <text evidence="3">The sequence shown here is derived from an EMBL/GenBank/DDBJ whole genome shotgun (WGS) entry which is preliminary data.</text>
</comment>
<feature type="domain" description="SHSP" evidence="2">
    <location>
        <begin position="207"/>
        <end position="289"/>
    </location>
</feature>
<evidence type="ECO:0000313" key="3">
    <source>
        <dbReference type="EMBL" id="OJA21414.1"/>
    </source>
</evidence>
<accession>A0A1J8QIA0</accession>
<dbReference type="Proteomes" id="UP000183567">
    <property type="component" value="Unassembled WGS sequence"/>
</dbReference>
<reference evidence="3 4" key="1">
    <citation type="submission" date="2016-03" db="EMBL/GenBank/DDBJ databases">
        <title>Comparative genomics of the ectomycorrhizal sister species Rhizopogon vinicolor and Rhizopogon vesiculosus (Basidiomycota: Boletales) reveals a divergence of the mating type B locus.</title>
        <authorList>
            <person name="Mujic A.B."/>
            <person name="Kuo A."/>
            <person name="Tritt A."/>
            <person name="Lipzen A."/>
            <person name="Chen C."/>
            <person name="Johnson J."/>
            <person name="Sharma A."/>
            <person name="Barry K."/>
            <person name="Grigoriev I.V."/>
            <person name="Spatafora J.W."/>
        </authorList>
    </citation>
    <scope>NUCLEOTIDE SEQUENCE [LARGE SCALE GENOMIC DNA]</scope>
    <source>
        <strain evidence="3 4">AM-OR11-056</strain>
    </source>
</reference>
<dbReference type="EMBL" id="LVVM01000163">
    <property type="protein sequence ID" value="OJA21414.1"/>
    <property type="molecule type" value="Genomic_DNA"/>
</dbReference>
<dbReference type="Gene3D" id="2.60.40.790">
    <property type="match status" value="1"/>
</dbReference>
<dbReference type="OrthoDB" id="78858at2759"/>
<name>A0A1J8QIA0_9AGAM</name>
<evidence type="ECO:0000256" key="1">
    <source>
        <dbReference type="SAM" id="MobiDB-lite"/>
    </source>
</evidence>
<dbReference type="AlphaFoldDB" id="A0A1J8QIA0"/>
<protein>
    <recommendedName>
        <fullName evidence="2">SHSP domain-containing protein</fullName>
    </recommendedName>
</protein>
<dbReference type="SUPFAM" id="SSF49764">
    <property type="entry name" value="HSP20-like chaperones"/>
    <property type="match status" value="1"/>
</dbReference>
<dbReference type="STRING" id="180088.A0A1J8QIA0"/>
<gene>
    <name evidence="3" type="ORF">AZE42_01923</name>
</gene>
<evidence type="ECO:0000313" key="4">
    <source>
        <dbReference type="Proteomes" id="UP000183567"/>
    </source>
</evidence>
<sequence>MSYQYPYTPGNLSMTPTPPTPYAWDTVELNNDLPEQLEHHQPAQHVLNPQHQPQKEVYSTSPRLIELQEHVPIVPSQRARSEVPHHLHHVLSPPGTSTRAASIMSQDVVQRPHIHVDTTRHMAASGSPPSGPPSAGGVHSVGPVRARVSPAHNMAAHPYRRTHSANPRRDSESNLPVRQPSSSYAAGPSQLPSSAQPTESRVSTALFELPGVKKTDLKIELSTCQNGVKQLSITGEARKPLADGIVALKERKYGKFRRVLPKEDISVILEDGVLTLRIQFGPPLESEQESEMIPIP</sequence>
<dbReference type="InterPro" id="IPR002068">
    <property type="entry name" value="A-crystallin/Hsp20_dom"/>
</dbReference>
<evidence type="ECO:0000259" key="2">
    <source>
        <dbReference type="Pfam" id="PF00011"/>
    </source>
</evidence>
<dbReference type="InterPro" id="IPR008978">
    <property type="entry name" value="HSP20-like_chaperone"/>
</dbReference>
<organism evidence="3 4">
    <name type="scientific">Rhizopogon vesiculosus</name>
    <dbReference type="NCBI Taxonomy" id="180088"/>
    <lineage>
        <taxon>Eukaryota</taxon>
        <taxon>Fungi</taxon>
        <taxon>Dikarya</taxon>
        <taxon>Basidiomycota</taxon>
        <taxon>Agaricomycotina</taxon>
        <taxon>Agaricomycetes</taxon>
        <taxon>Agaricomycetidae</taxon>
        <taxon>Boletales</taxon>
        <taxon>Suillineae</taxon>
        <taxon>Rhizopogonaceae</taxon>
        <taxon>Rhizopogon</taxon>
    </lineage>
</organism>
<dbReference type="CDD" id="cd06464">
    <property type="entry name" value="ACD_sHsps-like"/>
    <property type="match status" value="1"/>
</dbReference>